<feature type="signal peptide" evidence="1">
    <location>
        <begin position="1"/>
        <end position="18"/>
    </location>
</feature>
<gene>
    <name evidence="2" type="ORF">GO755_36780</name>
</gene>
<keyword evidence="3" id="KW-1185">Reference proteome</keyword>
<dbReference type="Proteomes" id="UP000436006">
    <property type="component" value="Unassembled WGS sequence"/>
</dbReference>
<dbReference type="Pfam" id="PF18950">
    <property type="entry name" value="DUF5694"/>
    <property type="match status" value="1"/>
</dbReference>
<evidence type="ECO:0000256" key="1">
    <source>
        <dbReference type="SAM" id="SignalP"/>
    </source>
</evidence>
<organism evidence="2 3">
    <name type="scientific">Spirosoma arboris</name>
    <dbReference type="NCBI Taxonomy" id="2682092"/>
    <lineage>
        <taxon>Bacteria</taxon>
        <taxon>Pseudomonadati</taxon>
        <taxon>Bacteroidota</taxon>
        <taxon>Cytophagia</taxon>
        <taxon>Cytophagales</taxon>
        <taxon>Cytophagaceae</taxon>
        <taxon>Spirosoma</taxon>
    </lineage>
</organism>
<keyword evidence="1" id="KW-0732">Signal</keyword>
<feature type="chain" id="PRO_5029804986" description="TraB/GumN family protein" evidence="1">
    <location>
        <begin position="19"/>
        <end position="293"/>
    </location>
</feature>
<sequence length="293" mass="33862">MKFVYFVILTFYSLCLHAQTAQLRQQIDALFDKNTQKPQVLLLGTFHFAGEKVDANTTPTTLRVDMLTPTRQQQIDQLLNQLARFKPTKIAIEASPSSKNYIDSLYTAYCKGEFSGNQRVEADGELLQVGFKLAKRLGHTELFPIDAQAFRLKFSPADSLIMFTKYQQQSDPSFDYWDNHYTRYSSLQDSLKYYSTLQDYLTFLNSAKTQARSIGRWLVTTKRGTNREPIGADGFISRYYNRNLRIYSNIQRLVTSSMDRILVIYGNTHMYILKHLLEASPEFTVVPVTNYLK</sequence>
<dbReference type="RefSeq" id="WP_157590435.1">
    <property type="nucleotide sequence ID" value="NZ_WPIN01000025.1"/>
</dbReference>
<name>A0A7K1SPB6_9BACT</name>
<dbReference type="InterPro" id="IPR043749">
    <property type="entry name" value="DUF5694"/>
</dbReference>
<evidence type="ECO:0000313" key="2">
    <source>
        <dbReference type="EMBL" id="MVM35631.1"/>
    </source>
</evidence>
<evidence type="ECO:0000313" key="3">
    <source>
        <dbReference type="Proteomes" id="UP000436006"/>
    </source>
</evidence>
<dbReference type="AlphaFoldDB" id="A0A7K1SPB6"/>
<evidence type="ECO:0008006" key="4">
    <source>
        <dbReference type="Google" id="ProtNLM"/>
    </source>
</evidence>
<accession>A0A7K1SPB6</accession>
<comment type="caution">
    <text evidence="2">The sequence shown here is derived from an EMBL/GenBank/DDBJ whole genome shotgun (WGS) entry which is preliminary data.</text>
</comment>
<dbReference type="EMBL" id="WPIN01000025">
    <property type="protein sequence ID" value="MVM35631.1"/>
    <property type="molecule type" value="Genomic_DNA"/>
</dbReference>
<reference evidence="2 3" key="1">
    <citation type="submission" date="2019-12" db="EMBL/GenBank/DDBJ databases">
        <title>Spirosoma sp. HMF4905 genome sequencing and assembly.</title>
        <authorList>
            <person name="Kang H."/>
            <person name="Cha I."/>
            <person name="Kim H."/>
            <person name="Joh K."/>
        </authorList>
    </citation>
    <scope>NUCLEOTIDE SEQUENCE [LARGE SCALE GENOMIC DNA]</scope>
    <source>
        <strain evidence="2 3">HMF4905</strain>
    </source>
</reference>
<proteinExistence type="predicted"/>
<protein>
    <recommendedName>
        <fullName evidence="4">TraB/GumN family protein</fullName>
    </recommendedName>
</protein>